<evidence type="ECO:0000259" key="2">
    <source>
        <dbReference type="Pfam" id="PF17919"/>
    </source>
</evidence>
<dbReference type="AlphaFoldDB" id="A0A9Q1BUH4"/>
<keyword evidence="1" id="KW-0511">Multifunctional enzyme</keyword>
<evidence type="ECO:0000313" key="4">
    <source>
        <dbReference type="Proteomes" id="UP001152320"/>
    </source>
</evidence>
<proteinExistence type="predicted"/>
<dbReference type="PANTHER" id="PTHR37984">
    <property type="entry name" value="PROTEIN CBG26694"/>
    <property type="match status" value="1"/>
</dbReference>
<accession>A0A9Q1BUH4</accession>
<feature type="domain" description="Reverse transcriptase/retrotransposon-derived protein RNase H-like" evidence="2">
    <location>
        <begin position="31"/>
        <end position="97"/>
    </location>
</feature>
<dbReference type="SUPFAM" id="SSF56672">
    <property type="entry name" value="DNA/RNA polymerases"/>
    <property type="match status" value="1"/>
</dbReference>
<dbReference type="InterPro" id="IPR043128">
    <property type="entry name" value="Rev_trsase/Diguanyl_cyclase"/>
</dbReference>
<comment type="caution">
    <text evidence="3">The sequence shown here is derived from an EMBL/GenBank/DDBJ whole genome shotgun (WGS) entry which is preliminary data.</text>
</comment>
<dbReference type="OrthoDB" id="427924at2759"/>
<organism evidence="3 4">
    <name type="scientific">Holothuria leucospilota</name>
    <name type="common">Black long sea cucumber</name>
    <name type="synonym">Mertensiothuria leucospilota</name>
    <dbReference type="NCBI Taxonomy" id="206669"/>
    <lineage>
        <taxon>Eukaryota</taxon>
        <taxon>Metazoa</taxon>
        <taxon>Echinodermata</taxon>
        <taxon>Eleutherozoa</taxon>
        <taxon>Echinozoa</taxon>
        <taxon>Holothuroidea</taxon>
        <taxon>Aspidochirotacea</taxon>
        <taxon>Aspidochirotida</taxon>
        <taxon>Holothuriidae</taxon>
        <taxon>Holothuria</taxon>
    </lineage>
</organism>
<reference evidence="3" key="1">
    <citation type="submission" date="2021-10" db="EMBL/GenBank/DDBJ databases">
        <title>Tropical sea cucumber genome reveals ecological adaptation and Cuvierian tubules defense mechanism.</title>
        <authorList>
            <person name="Chen T."/>
        </authorList>
    </citation>
    <scope>NUCLEOTIDE SEQUENCE</scope>
    <source>
        <strain evidence="3">Nanhai2018</strain>
        <tissue evidence="3">Muscle</tissue>
    </source>
</reference>
<dbReference type="EMBL" id="JAIZAY010000011">
    <property type="protein sequence ID" value="KAJ8033438.1"/>
    <property type="molecule type" value="Genomic_DNA"/>
</dbReference>
<dbReference type="Proteomes" id="UP001152320">
    <property type="component" value="Chromosome 11"/>
</dbReference>
<evidence type="ECO:0000313" key="3">
    <source>
        <dbReference type="EMBL" id="KAJ8033438.1"/>
    </source>
</evidence>
<dbReference type="InterPro" id="IPR050951">
    <property type="entry name" value="Retrovirus_Pol_polyprotein"/>
</dbReference>
<dbReference type="InterPro" id="IPR043502">
    <property type="entry name" value="DNA/RNA_pol_sf"/>
</dbReference>
<dbReference type="GO" id="GO:0003824">
    <property type="term" value="F:catalytic activity"/>
    <property type="evidence" value="ECO:0007669"/>
    <property type="project" value="UniProtKB-KW"/>
</dbReference>
<dbReference type="InterPro" id="IPR041577">
    <property type="entry name" value="RT_RNaseH_2"/>
</dbReference>
<dbReference type="PANTHER" id="PTHR37984:SF5">
    <property type="entry name" value="PROTEIN NYNRIN-LIKE"/>
    <property type="match status" value="1"/>
</dbReference>
<protein>
    <recommendedName>
        <fullName evidence="2">Reverse transcriptase/retrotransposon-derived protein RNase H-like domain-containing protein</fullName>
    </recommendedName>
</protein>
<sequence length="113" mass="12586">MRNFYQSFVPKLAFILRPLYAMLGKGKKFEWSNKFKNSFDNSKIALAGSGLLTNYDANLPIKVASDASPSSIGAILSHVIDSQEKPVKIASRSLRQSLIVRQSSAKTLRLFLH</sequence>
<gene>
    <name evidence="3" type="ORF">HOLleu_23679</name>
</gene>
<evidence type="ECO:0000256" key="1">
    <source>
        <dbReference type="ARBA" id="ARBA00023268"/>
    </source>
</evidence>
<name>A0A9Q1BUH4_HOLLE</name>
<dbReference type="Gene3D" id="3.30.70.270">
    <property type="match status" value="1"/>
</dbReference>
<keyword evidence="4" id="KW-1185">Reference proteome</keyword>
<dbReference type="Pfam" id="PF17919">
    <property type="entry name" value="RT_RNaseH_2"/>
    <property type="match status" value="1"/>
</dbReference>